<dbReference type="EMBL" id="CP091092">
    <property type="protein sequence ID" value="WFN36579.1"/>
    <property type="molecule type" value="Genomic_DNA"/>
</dbReference>
<dbReference type="KEGG" id="manq:L1994_10625"/>
<proteinExistence type="predicted"/>
<gene>
    <name evidence="1" type="ORF">L1994_10625</name>
</gene>
<dbReference type="Proteomes" id="UP001218895">
    <property type="component" value="Chromosome"/>
</dbReference>
<name>A0AAF0JLE5_9EURY</name>
<dbReference type="GeneID" id="79950857"/>
<reference evidence="1" key="1">
    <citation type="submission" date="2022-01" db="EMBL/GenBank/DDBJ databases">
        <title>Complete genome of Methanomicrobium antiquum DSM 21220.</title>
        <authorList>
            <person name="Chen S.-C."/>
            <person name="You Y.-T."/>
            <person name="Zhou Y.-Z."/>
            <person name="Lai M.-C."/>
        </authorList>
    </citation>
    <scope>NUCLEOTIDE SEQUENCE</scope>
    <source>
        <strain evidence="1">DSM 21220</strain>
    </source>
</reference>
<protein>
    <submittedName>
        <fullName evidence="1">Uncharacterized protein</fullName>
    </submittedName>
</protein>
<keyword evidence="2" id="KW-1185">Reference proteome</keyword>
<organism evidence="1 2">
    <name type="scientific">Methanomicrobium antiquum</name>
    <dbReference type="NCBI Taxonomy" id="487686"/>
    <lineage>
        <taxon>Archaea</taxon>
        <taxon>Methanobacteriati</taxon>
        <taxon>Methanobacteriota</taxon>
        <taxon>Stenosarchaea group</taxon>
        <taxon>Methanomicrobia</taxon>
        <taxon>Methanomicrobiales</taxon>
        <taxon>Methanomicrobiaceae</taxon>
        <taxon>Methanomicrobium</taxon>
    </lineage>
</organism>
<accession>A0AAF0JLE5</accession>
<sequence length="108" mass="12833">MTVSEEVRKMSPAQKEFIEQAKRRMKNIKGMETDIKTRMRLCTSERCKEIESWFDTVDSLKSQAAVEIEMVEMAAENEWARMRQRVDEALGMTEREFEKGYYILEKPE</sequence>
<dbReference type="RefSeq" id="WP_278099414.1">
    <property type="nucleotide sequence ID" value="NZ_CP091092.1"/>
</dbReference>
<evidence type="ECO:0000313" key="2">
    <source>
        <dbReference type="Proteomes" id="UP001218895"/>
    </source>
</evidence>
<dbReference type="AlphaFoldDB" id="A0AAF0JLE5"/>
<evidence type="ECO:0000313" key="1">
    <source>
        <dbReference type="EMBL" id="WFN36579.1"/>
    </source>
</evidence>